<accession>A0A926EIA9</accession>
<dbReference type="Proteomes" id="UP000655830">
    <property type="component" value="Unassembled WGS sequence"/>
</dbReference>
<dbReference type="RefSeq" id="WP_249331723.1">
    <property type="nucleotide sequence ID" value="NZ_JACRSY010000005.1"/>
</dbReference>
<dbReference type="EMBL" id="JACRSY010000005">
    <property type="protein sequence ID" value="MBC8578702.1"/>
    <property type="molecule type" value="Genomic_DNA"/>
</dbReference>
<comment type="caution">
    <text evidence="2">The sequence shown here is derived from an EMBL/GenBank/DDBJ whole genome shotgun (WGS) entry which is preliminary data.</text>
</comment>
<dbReference type="GO" id="GO:0008705">
    <property type="term" value="F:methionine synthase activity"/>
    <property type="evidence" value="ECO:0007669"/>
    <property type="project" value="InterPro"/>
</dbReference>
<sequence>MHDKIIIKEVLRYINVPYAKADDEIKMQIQATYKELKDIADIRYTYQKFALEKEAQQIGLKDTSLQIMTSDLSRVLKNCDEVYVLAATLGTQVDKKISAIQQTDMLKALLFNACANVLIESACDQVEREIMESLSEDRYLTMRYSPGYGDVPLNVQPELLRVLDTARKIGLTTTKAGMLLPIKSVTAFIGLSSIKEDRQKGCGECLIQGVCAYRRRGEKCGS</sequence>
<evidence type="ECO:0000313" key="3">
    <source>
        <dbReference type="Proteomes" id="UP000655830"/>
    </source>
</evidence>
<evidence type="ECO:0000259" key="1">
    <source>
        <dbReference type="Pfam" id="PF02965"/>
    </source>
</evidence>
<feature type="domain" description="AdoMet activation" evidence="1">
    <location>
        <begin position="70"/>
        <end position="189"/>
    </location>
</feature>
<dbReference type="InterPro" id="IPR037010">
    <property type="entry name" value="VitB12-dep_Met_synth_activ_sf"/>
</dbReference>
<protein>
    <submittedName>
        <fullName evidence="2">Vitamin B12 dependent methionine synthase activation subunit</fullName>
    </submittedName>
</protein>
<dbReference type="SUPFAM" id="SSF56507">
    <property type="entry name" value="Methionine synthase activation domain-like"/>
    <property type="match status" value="1"/>
</dbReference>
<gene>
    <name evidence="2" type="ORF">H8718_04060</name>
</gene>
<organism evidence="2 3">
    <name type="scientific">Zhenhengia yiwuensis</name>
    <dbReference type="NCBI Taxonomy" id="2763666"/>
    <lineage>
        <taxon>Bacteria</taxon>
        <taxon>Bacillati</taxon>
        <taxon>Bacillota</taxon>
        <taxon>Clostridia</taxon>
        <taxon>Lachnospirales</taxon>
        <taxon>Lachnospiraceae</taxon>
        <taxon>Zhenhengia</taxon>
    </lineage>
</organism>
<dbReference type="AlphaFoldDB" id="A0A926EIA9"/>
<keyword evidence="3" id="KW-1185">Reference proteome</keyword>
<evidence type="ECO:0000313" key="2">
    <source>
        <dbReference type="EMBL" id="MBC8578702.1"/>
    </source>
</evidence>
<dbReference type="Gene3D" id="3.40.109.40">
    <property type="match status" value="1"/>
</dbReference>
<name>A0A926EIA9_9FIRM</name>
<dbReference type="InterPro" id="IPR004223">
    <property type="entry name" value="VitB12-dep_Met_synth_activ_dom"/>
</dbReference>
<proteinExistence type="predicted"/>
<reference evidence="2" key="1">
    <citation type="submission" date="2020-08" db="EMBL/GenBank/DDBJ databases">
        <title>Genome public.</title>
        <authorList>
            <person name="Liu C."/>
            <person name="Sun Q."/>
        </authorList>
    </citation>
    <scope>NUCLEOTIDE SEQUENCE</scope>
    <source>
        <strain evidence="2">NSJ-12</strain>
    </source>
</reference>
<dbReference type="Pfam" id="PF02965">
    <property type="entry name" value="Met_synt_B12"/>
    <property type="match status" value="1"/>
</dbReference>
<dbReference type="PIRSF" id="PIRSF037984">
    <property type="entry name" value="Met_synth_TM0269_prd"/>
    <property type="match status" value="1"/>
</dbReference>
<dbReference type="InterPro" id="IPR017342">
    <property type="entry name" value="S-AdoMet-dep_Met_synth_prd"/>
</dbReference>